<feature type="region of interest" description="Disordered" evidence="1">
    <location>
        <begin position="285"/>
        <end position="354"/>
    </location>
</feature>
<organism evidence="2 3">
    <name type="scientific">Carpinus fangiana</name>
    <dbReference type="NCBI Taxonomy" id="176857"/>
    <lineage>
        <taxon>Eukaryota</taxon>
        <taxon>Viridiplantae</taxon>
        <taxon>Streptophyta</taxon>
        <taxon>Embryophyta</taxon>
        <taxon>Tracheophyta</taxon>
        <taxon>Spermatophyta</taxon>
        <taxon>Magnoliopsida</taxon>
        <taxon>eudicotyledons</taxon>
        <taxon>Gunneridae</taxon>
        <taxon>Pentapetalae</taxon>
        <taxon>rosids</taxon>
        <taxon>fabids</taxon>
        <taxon>Fagales</taxon>
        <taxon>Betulaceae</taxon>
        <taxon>Carpinus</taxon>
    </lineage>
</organism>
<keyword evidence="3" id="KW-1185">Reference proteome</keyword>
<protein>
    <submittedName>
        <fullName evidence="2">Uncharacterized protein</fullName>
    </submittedName>
</protein>
<sequence length="406" mass="44476">MPPNKKQAQAKRDNQRPPPAPISTEAPFNFGGNAGSPHGTPVYASTGFLSENLRLPPQRKKSKLDKPSAESTPVNHGKGQATLSPAAAGQHRQIQPTQESMDRPALQLEHPHKCPITFCKFEVKGFESPEDLVKHEKEEHDYHHKPLEWALVGLRKSLGLINDGNTPPKHAPRPASSIGAQPAKDALPTTISSALLAKTASSQSISATVQKIGDRPNEKDTVSSAKGPSVTSAAVADKKMPKDTNPAKASTATSNPISGAWAKSRLNQQELASLFPSSSDWTLAHLRTPPLDFDGDTPETDEDGHKSEHQDPQWTQFFSDEFLEDHDLGGNEGWIDVSQFRPTTSKKRKHGETLEQEDLDNLTIDGTRLGRNSTYKVQKIEDPYSREQIKAAIQSYIETHEERPSA</sequence>
<evidence type="ECO:0000256" key="1">
    <source>
        <dbReference type="SAM" id="MobiDB-lite"/>
    </source>
</evidence>
<feature type="region of interest" description="Disordered" evidence="1">
    <location>
        <begin position="207"/>
        <end position="261"/>
    </location>
</feature>
<dbReference type="Proteomes" id="UP000327013">
    <property type="component" value="Unassembled WGS sequence"/>
</dbReference>
<feature type="compositionally biased region" description="Basic and acidic residues" evidence="1">
    <location>
        <begin position="212"/>
        <end position="221"/>
    </location>
</feature>
<gene>
    <name evidence="2" type="ORF">FH972_022654</name>
</gene>
<comment type="caution">
    <text evidence="2">The sequence shown here is derived from an EMBL/GenBank/DDBJ whole genome shotgun (WGS) entry which is preliminary data.</text>
</comment>
<feature type="region of interest" description="Disordered" evidence="1">
    <location>
        <begin position="1"/>
        <end position="105"/>
    </location>
</feature>
<accession>A0A5N6KT68</accession>
<dbReference type="OrthoDB" id="3918840at2759"/>
<feature type="compositionally biased region" description="Acidic residues" evidence="1">
    <location>
        <begin position="293"/>
        <end position="302"/>
    </location>
</feature>
<feature type="region of interest" description="Disordered" evidence="1">
    <location>
        <begin position="164"/>
        <end position="185"/>
    </location>
</feature>
<feature type="compositionally biased region" description="Polar residues" evidence="1">
    <location>
        <begin position="222"/>
        <end position="232"/>
    </location>
</feature>
<dbReference type="AlphaFoldDB" id="A0A5N6KT68"/>
<evidence type="ECO:0000313" key="2">
    <source>
        <dbReference type="EMBL" id="KAB8343060.1"/>
    </source>
</evidence>
<dbReference type="EMBL" id="VIBQ01000012">
    <property type="protein sequence ID" value="KAB8343060.1"/>
    <property type="molecule type" value="Genomic_DNA"/>
</dbReference>
<evidence type="ECO:0000313" key="3">
    <source>
        <dbReference type="Proteomes" id="UP000327013"/>
    </source>
</evidence>
<reference evidence="2 3" key="1">
    <citation type="submission" date="2019-06" db="EMBL/GenBank/DDBJ databases">
        <title>A chromosomal-level reference genome of Carpinus fangiana (Coryloideae, Betulaceae).</title>
        <authorList>
            <person name="Yang X."/>
            <person name="Wang Z."/>
            <person name="Zhang L."/>
            <person name="Hao G."/>
            <person name="Liu J."/>
            <person name="Yang Y."/>
        </authorList>
    </citation>
    <scope>NUCLEOTIDE SEQUENCE [LARGE SCALE GENOMIC DNA]</scope>
    <source>
        <strain evidence="2">Cfa_2016G</strain>
        <tissue evidence="2">Leaf</tissue>
    </source>
</reference>
<proteinExistence type="predicted"/>
<feature type="compositionally biased region" description="Polar residues" evidence="1">
    <location>
        <begin position="247"/>
        <end position="257"/>
    </location>
</feature>
<name>A0A5N6KT68_9ROSI</name>